<dbReference type="Proteomes" id="UP000184304">
    <property type="component" value="Unassembled WGS sequence"/>
</dbReference>
<gene>
    <name evidence="1" type="ORF">ASPTUDRAFT_47478</name>
</gene>
<keyword evidence="2" id="KW-1185">Reference proteome</keyword>
<dbReference type="OrthoDB" id="4443776at2759"/>
<protein>
    <submittedName>
        <fullName evidence="1">Uncharacterized protein</fullName>
    </submittedName>
</protein>
<reference evidence="2" key="1">
    <citation type="journal article" date="2017" name="Genome Biol.">
        <title>Comparative genomics reveals high biological diversity and specific adaptations in the industrially and medically important fungal genus Aspergillus.</title>
        <authorList>
            <person name="de Vries R.P."/>
            <person name="Riley R."/>
            <person name="Wiebenga A."/>
            <person name="Aguilar-Osorio G."/>
            <person name="Amillis S."/>
            <person name="Uchima C.A."/>
            <person name="Anderluh G."/>
            <person name="Asadollahi M."/>
            <person name="Askin M."/>
            <person name="Barry K."/>
            <person name="Battaglia E."/>
            <person name="Bayram O."/>
            <person name="Benocci T."/>
            <person name="Braus-Stromeyer S.A."/>
            <person name="Caldana C."/>
            <person name="Canovas D."/>
            <person name="Cerqueira G.C."/>
            <person name="Chen F."/>
            <person name="Chen W."/>
            <person name="Choi C."/>
            <person name="Clum A."/>
            <person name="Dos Santos R.A."/>
            <person name="Damasio A.R."/>
            <person name="Diallinas G."/>
            <person name="Emri T."/>
            <person name="Fekete E."/>
            <person name="Flipphi M."/>
            <person name="Freyberg S."/>
            <person name="Gallo A."/>
            <person name="Gournas C."/>
            <person name="Habgood R."/>
            <person name="Hainaut M."/>
            <person name="Harispe M.L."/>
            <person name="Henrissat B."/>
            <person name="Hilden K.S."/>
            <person name="Hope R."/>
            <person name="Hossain A."/>
            <person name="Karabika E."/>
            <person name="Karaffa L."/>
            <person name="Karanyi Z."/>
            <person name="Krasevec N."/>
            <person name="Kuo A."/>
            <person name="Kusch H."/>
            <person name="LaButti K."/>
            <person name="Lagendijk E.L."/>
            <person name="Lapidus A."/>
            <person name="Levasseur A."/>
            <person name="Lindquist E."/>
            <person name="Lipzen A."/>
            <person name="Logrieco A.F."/>
            <person name="MacCabe A."/>
            <person name="Maekelae M.R."/>
            <person name="Malavazi I."/>
            <person name="Melin P."/>
            <person name="Meyer V."/>
            <person name="Mielnichuk N."/>
            <person name="Miskei M."/>
            <person name="Molnar A.P."/>
            <person name="Mule G."/>
            <person name="Ngan C.Y."/>
            <person name="Orejas M."/>
            <person name="Orosz E."/>
            <person name="Ouedraogo J.P."/>
            <person name="Overkamp K.M."/>
            <person name="Park H.-S."/>
            <person name="Perrone G."/>
            <person name="Piumi F."/>
            <person name="Punt P.J."/>
            <person name="Ram A.F."/>
            <person name="Ramon A."/>
            <person name="Rauscher S."/>
            <person name="Record E."/>
            <person name="Riano-Pachon D.M."/>
            <person name="Robert V."/>
            <person name="Roehrig J."/>
            <person name="Ruller R."/>
            <person name="Salamov A."/>
            <person name="Salih N.S."/>
            <person name="Samson R.A."/>
            <person name="Sandor E."/>
            <person name="Sanguinetti M."/>
            <person name="Schuetze T."/>
            <person name="Sepcic K."/>
            <person name="Shelest E."/>
            <person name="Sherlock G."/>
            <person name="Sophianopoulou V."/>
            <person name="Squina F.M."/>
            <person name="Sun H."/>
            <person name="Susca A."/>
            <person name="Todd R.B."/>
            <person name="Tsang A."/>
            <person name="Unkles S.E."/>
            <person name="van de Wiele N."/>
            <person name="van Rossen-Uffink D."/>
            <person name="Oliveira J.V."/>
            <person name="Vesth T.C."/>
            <person name="Visser J."/>
            <person name="Yu J.-H."/>
            <person name="Zhou M."/>
            <person name="Andersen M.R."/>
            <person name="Archer D.B."/>
            <person name="Baker S.E."/>
            <person name="Benoit I."/>
            <person name="Brakhage A.A."/>
            <person name="Braus G.H."/>
            <person name="Fischer R."/>
            <person name="Frisvad J.C."/>
            <person name="Goldman G.H."/>
            <person name="Houbraken J."/>
            <person name="Oakley B."/>
            <person name="Pocsi I."/>
            <person name="Scazzocchio C."/>
            <person name="Seiboth B."/>
            <person name="vanKuyk P.A."/>
            <person name="Wortman J."/>
            <person name="Dyer P.S."/>
            <person name="Grigoriev I.V."/>
        </authorList>
    </citation>
    <scope>NUCLEOTIDE SEQUENCE [LARGE SCALE GENOMIC DNA]</scope>
    <source>
        <strain evidence="2">CBS 134.48</strain>
    </source>
</reference>
<name>A0A1L9MTS2_ASPTC</name>
<sequence>MSKRFTDDANGWLTDPACESVKTVTDDESPIATPVSTLGQNELVNTTFHHLFAWCVSCTNILLIQCAPKVPPPYMKEISGSSKPSQPISALIAVSCRSCDGASFHKSGKSFDKSPTTLSLSPEWVSNTYMYHNLGKLTPRPIYIAKHGDCIIAVRMDELSQEMKQGKGKYQILGLNASAVRSRCVSGDAILAPYVSSSFI</sequence>
<dbReference type="AlphaFoldDB" id="A0A1L9MTS2"/>
<proteinExistence type="predicted"/>
<dbReference type="EMBL" id="KV878207">
    <property type="protein sequence ID" value="OJI80377.1"/>
    <property type="molecule type" value="Genomic_DNA"/>
</dbReference>
<dbReference type="VEuPathDB" id="FungiDB:ASPTUDRAFT_47478"/>
<evidence type="ECO:0000313" key="1">
    <source>
        <dbReference type="EMBL" id="OJI80377.1"/>
    </source>
</evidence>
<evidence type="ECO:0000313" key="2">
    <source>
        <dbReference type="Proteomes" id="UP000184304"/>
    </source>
</evidence>
<organism evidence="1 2">
    <name type="scientific">Aspergillus tubingensis (strain CBS 134.48)</name>
    <dbReference type="NCBI Taxonomy" id="767770"/>
    <lineage>
        <taxon>Eukaryota</taxon>
        <taxon>Fungi</taxon>
        <taxon>Dikarya</taxon>
        <taxon>Ascomycota</taxon>
        <taxon>Pezizomycotina</taxon>
        <taxon>Eurotiomycetes</taxon>
        <taxon>Eurotiomycetidae</taxon>
        <taxon>Eurotiales</taxon>
        <taxon>Aspergillaceae</taxon>
        <taxon>Aspergillus</taxon>
        <taxon>Aspergillus subgen. Circumdati</taxon>
    </lineage>
</organism>
<accession>A0A1L9MTS2</accession>